<sequence length="395" mass="41617">MILRDVLLFDRGETRSGSIRVDEETGEILAVGDVADDVEDAESDEPVVSLPGRTVLPGLVDAHVHFSLSGERSVEDVVGMSDAELALVEARNARETLESGVTAVRVMGARDVDPAVKRAVEQGDIPGPRMVANCRSITITGGHGHHLGREIDGPDDARKAVREQVKQGAEFIKFMTTGGVTTPGSDPNAVAMTDEELHALVDEAHRRGVHTATHAHGGEGVKAAVEAGVDTVEHGTFLDDEAVEMLVEADVTLVPTLSAPYHIIRNTEIATEESARKTRDVYERHIESFRRAAEAGVRIAGGTDAGTPFNAHGANAAEISFMAEYGMTEAEAIRAMTETAAAAVGLEGSGTLEPGTYADLLVVDGDPTEDVTLLNNPEAVLKGGNVVAGSLPRAE</sequence>
<dbReference type="EMBL" id="LOPU01000030">
    <property type="protein sequence ID" value="KTG08469.1"/>
    <property type="molecule type" value="Genomic_DNA"/>
</dbReference>
<dbReference type="PANTHER" id="PTHR43135:SF3">
    <property type="entry name" value="ALPHA-D-RIBOSE 1-METHYLPHOSPHONATE 5-TRIPHOSPHATE DIPHOSPHATASE"/>
    <property type="match status" value="1"/>
</dbReference>
<dbReference type="InterPro" id="IPR051781">
    <property type="entry name" value="Metallo-dep_Hydrolase"/>
</dbReference>
<dbReference type="InterPro" id="IPR032466">
    <property type="entry name" value="Metal_Hydrolase"/>
</dbReference>
<dbReference type="SUPFAM" id="SSF51338">
    <property type="entry name" value="Composite domain of metallo-dependent hydrolases"/>
    <property type="match status" value="1"/>
</dbReference>
<feature type="domain" description="Amidohydrolase-related" evidence="1">
    <location>
        <begin position="54"/>
        <end position="387"/>
    </location>
</feature>
<evidence type="ECO:0000259" key="1">
    <source>
        <dbReference type="Pfam" id="PF01979"/>
    </source>
</evidence>
<dbReference type="RefSeq" id="WP_058582753.1">
    <property type="nucleotide sequence ID" value="NZ_LOPU01000030.1"/>
</dbReference>
<accession>A0A0W1R4W8</accession>
<evidence type="ECO:0000313" key="2">
    <source>
        <dbReference type="EMBL" id="KTG08469.1"/>
    </source>
</evidence>
<name>A0A0W1R4W8_9EURY</name>
<dbReference type="InterPro" id="IPR057744">
    <property type="entry name" value="OTAase-like"/>
</dbReference>
<comment type="caution">
    <text evidence="2">The sequence shown here is derived from an EMBL/GenBank/DDBJ whole genome shotgun (WGS) entry which is preliminary data.</text>
</comment>
<reference evidence="2 3" key="1">
    <citation type="submission" date="2015-12" db="EMBL/GenBank/DDBJ databases">
        <title>Haloprofundus marisrubri gen. nov., sp. nov., an extremely halophilic archaeon isolated from the Discovery deep brine-seawater interface in the Red Sea.</title>
        <authorList>
            <person name="Zhang G."/>
            <person name="Stingl U."/>
            <person name="Rashid M."/>
        </authorList>
    </citation>
    <scope>NUCLEOTIDE SEQUENCE [LARGE SCALE GENOMIC DNA]</scope>
    <source>
        <strain evidence="2 3">SB9</strain>
    </source>
</reference>
<dbReference type="Gene3D" id="2.30.40.10">
    <property type="entry name" value="Urease, subunit C, domain 1"/>
    <property type="match status" value="1"/>
</dbReference>
<dbReference type="InterPro" id="IPR011059">
    <property type="entry name" value="Metal-dep_hydrolase_composite"/>
</dbReference>
<keyword evidence="2" id="KW-0378">Hydrolase</keyword>
<keyword evidence="3" id="KW-1185">Reference proteome</keyword>
<dbReference type="OrthoDB" id="24954at2157"/>
<dbReference type="STRING" id="1514971.AUR64_17450"/>
<dbReference type="Pfam" id="PF01979">
    <property type="entry name" value="Amidohydro_1"/>
    <property type="match status" value="1"/>
</dbReference>
<dbReference type="CDD" id="cd01299">
    <property type="entry name" value="Met_dep_hydrolase_A"/>
    <property type="match status" value="1"/>
</dbReference>
<organism evidence="2 3">
    <name type="scientific">Haloprofundus marisrubri</name>
    <dbReference type="NCBI Taxonomy" id="1514971"/>
    <lineage>
        <taxon>Archaea</taxon>
        <taxon>Methanobacteriati</taxon>
        <taxon>Methanobacteriota</taxon>
        <taxon>Stenosarchaea group</taxon>
        <taxon>Halobacteria</taxon>
        <taxon>Halobacteriales</taxon>
        <taxon>Haloferacaceae</taxon>
        <taxon>Haloprofundus</taxon>
    </lineage>
</organism>
<gene>
    <name evidence="2" type="ORF">AUR64_17450</name>
</gene>
<dbReference type="InterPro" id="IPR006680">
    <property type="entry name" value="Amidohydro-rel"/>
</dbReference>
<dbReference type="SUPFAM" id="SSF51556">
    <property type="entry name" value="Metallo-dependent hydrolases"/>
    <property type="match status" value="1"/>
</dbReference>
<evidence type="ECO:0000313" key="3">
    <source>
        <dbReference type="Proteomes" id="UP000054387"/>
    </source>
</evidence>
<dbReference type="Gene3D" id="3.20.20.140">
    <property type="entry name" value="Metal-dependent hydrolases"/>
    <property type="match status" value="1"/>
</dbReference>
<proteinExistence type="predicted"/>
<dbReference type="AlphaFoldDB" id="A0A0W1R4W8"/>
<dbReference type="GO" id="GO:0016810">
    <property type="term" value="F:hydrolase activity, acting on carbon-nitrogen (but not peptide) bonds"/>
    <property type="evidence" value="ECO:0007669"/>
    <property type="project" value="InterPro"/>
</dbReference>
<dbReference type="PANTHER" id="PTHR43135">
    <property type="entry name" value="ALPHA-D-RIBOSE 1-METHYLPHOSPHONATE 5-TRIPHOSPHATE DIPHOSPHATASE"/>
    <property type="match status" value="1"/>
</dbReference>
<protein>
    <submittedName>
        <fullName evidence="2">Amidohydrolase</fullName>
    </submittedName>
</protein>
<dbReference type="Proteomes" id="UP000054387">
    <property type="component" value="Unassembled WGS sequence"/>
</dbReference>